<feature type="transmembrane region" description="Helical" evidence="6">
    <location>
        <begin position="26"/>
        <end position="47"/>
    </location>
</feature>
<dbReference type="PRINTS" id="PR01490">
    <property type="entry name" value="RTXTOXIND"/>
</dbReference>
<keyword evidence="4 6" id="KW-0472">Membrane</keyword>
<sequence length="402" mass="43647">MPDTESHTPKDHEAKHRGIRFSMPKVILSIAALVLGAGAILTTFGSVKQVPGAVVLDQAFVHGAVTQVGIGEAARISELHVDLGDRVDVGDTVATLDRRDIESERRELNAKRDHLMSELRAAEVSGEIVGKEDEINALQAEAEERSAASRVTAAEAELQRYVEELQRSRTLAERNIISDAELAVVEQKKYQADANLARRKAELQASRSATKLAETASERSKVRKAQQDVLRKRIAEVDADLATLEEELAMTLVDAKEAGIVVEVDSRAGSSVQPGASIVSIWNTDRIWMRAWVPEDQVALVRAGDPASIRVDALGDQSFPGVVRRILVSKTGEERTLPGQPISPLLPDESRFAVQVEFDPGAYVDELLPGMSGDVEIHVDQREGQINPAADEEEGALILSQG</sequence>
<dbReference type="Pfam" id="PF25954">
    <property type="entry name" value="Beta-barrel_RND_2"/>
    <property type="match status" value="1"/>
</dbReference>
<dbReference type="Proteomes" id="UP001326567">
    <property type="component" value="Chromosome"/>
</dbReference>
<feature type="coiled-coil region" evidence="5">
    <location>
        <begin position="98"/>
        <end position="175"/>
    </location>
</feature>
<reference evidence="8 9" key="1">
    <citation type="submission" date="2023-11" db="EMBL/GenBank/DDBJ databases">
        <title>From the Deep-Sea to the Surface: Bacterial Genomes Isolated from the Moytirra Hydrothermal Vent Plume.</title>
        <authorList>
            <person name="Major S.R."/>
        </authorList>
    </citation>
    <scope>NUCLEOTIDE SEQUENCE [LARGE SCALE GENOMIC DNA]</scope>
    <source>
        <strain evidence="8 9">OXR-9</strain>
    </source>
</reference>
<dbReference type="InterPro" id="IPR050739">
    <property type="entry name" value="MFP"/>
</dbReference>
<protein>
    <submittedName>
        <fullName evidence="8">Efflux RND transporter periplasmic adaptor subunit</fullName>
    </submittedName>
</protein>
<keyword evidence="9" id="KW-1185">Reference proteome</keyword>
<dbReference type="PANTHER" id="PTHR30386">
    <property type="entry name" value="MEMBRANE FUSION SUBUNIT OF EMRAB-TOLC MULTIDRUG EFFLUX PUMP"/>
    <property type="match status" value="1"/>
</dbReference>
<organism evidence="8 9">
    <name type="scientific">Sulfitobacter faviae</name>
    <dbReference type="NCBI Taxonomy" id="1775881"/>
    <lineage>
        <taxon>Bacteria</taxon>
        <taxon>Pseudomonadati</taxon>
        <taxon>Pseudomonadota</taxon>
        <taxon>Alphaproteobacteria</taxon>
        <taxon>Rhodobacterales</taxon>
        <taxon>Roseobacteraceae</taxon>
        <taxon>Sulfitobacter</taxon>
    </lineage>
</organism>
<proteinExistence type="predicted"/>
<evidence type="ECO:0000313" key="9">
    <source>
        <dbReference type="Proteomes" id="UP001326567"/>
    </source>
</evidence>
<dbReference type="SUPFAM" id="SSF111369">
    <property type="entry name" value="HlyD-like secretion proteins"/>
    <property type="match status" value="1"/>
</dbReference>
<gene>
    <name evidence="8" type="ORF">T7987_03300</name>
</gene>
<keyword evidence="5" id="KW-0175">Coiled coil</keyword>
<comment type="subcellular location">
    <subcellularLocation>
        <location evidence="1">Membrane</location>
        <topology evidence="1">Single-pass membrane protein</topology>
    </subcellularLocation>
</comment>
<keyword evidence="2 6" id="KW-0812">Transmembrane</keyword>
<evidence type="ECO:0000256" key="5">
    <source>
        <dbReference type="SAM" id="Coils"/>
    </source>
</evidence>
<dbReference type="RefSeq" id="WP_322328999.1">
    <property type="nucleotide sequence ID" value="NZ_CP139725.1"/>
</dbReference>
<evidence type="ECO:0000256" key="6">
    <source>
        <dbReference type="SAM" id="Phobius"/>
    </source>
</evidence>
<evidence type="ECO:0000313" key="8">
    <source>
        <dbReference type="EMBL" id="WPZ22277.1"/>
    </source>
</evidence>
<dbReference type="PANTHER" id="PTHR30386:SF26">
    <property type="entry name" value="TRANSPORT PROTEIN COMB"/>
    <property type="match status" value="1"/>
</dbReference>
<dbReference type="InterPro" id="IPR058792">
    <property type="entry name" value="Beta-barrel_RND_2"/>
</dbReference>
<evidence type="ECO:0000256" key="4">
    <source>
        <dbReference type="ARBA" id="ARBA00023136"/>
    </source>
</evidence>
<keyword evidence="3 6" id="KW-1133">Transmembrane helix</keyword>
<name>A0ABZ0V5G4_9RHOB</name>
<dbReference type="Gene3D" id="2.40.30.170">
    <property type="match status" value="1"/>
</dbReference>
<evidence type="ECO:0000256" key="2">
    <source>
        <dbReference type="ARBA" id="ARBA00022692"/>
    </source>
</evidence>
<accession>A0ABZ0V5G4</accession>
<evidence type="ECO:0000256" key="1">
    <source>
        <dbReference type="ARBA" id="ARBA00004167"/>
    </source>
</evidence>
<evidence type="ECO:0000259" key="7">
    <source>
        <dbReference type="Pfam" id="PF25954"/>
    </source>
</evidence>
<evidence type="ECO:0000256" key="3">
    <source>
        <dbReference type="ARBA" id="ARBA00022989"/>
    </source>
</evidence>
<dbReference type="EMBL" id="CP139725">
    <property type="protein sequence ID" value="WPZ22277.1"/>
    <property type="molecule type" value="Genomic_DNA"/>
</dbReference>
<feature type="domain" description="CusB-like beta-barrel" evidence="7">
    <location>
        <begin position="287"/>
        <end position="337"/>
    </location>
</feature>